<protein>
    <recommendedName>
        <fullName evidence="8">Tryptophan synthase alpha chain</fullName>
        <ecNumber evidence="8">4.2.1.20</ecNumber>
    </recommendedName>
</protein>
<keyword evidence="4 8" id="KW-0822">Tryptophan biosynthesis</keyword>
<comment type="function">
    <text evidence="8">The alpha subunit is responsible for the aldol cleavage of indoleglycerol phosphate to indole and glyceraldehyde 3-phosphate.</text>
</comment>
<dbReference type="InterPro" id="IPR013785">
    <property type="entry name" value="Aldolase_TIM"/>
</dbReference>
<dbReference type="SUPFAM" id="SSF51366">
    <property type="entry name" value="Ribulose-phoshate binding barrel"/>
    <property type="match status" value="1"/>
</dbReference>
<dbReference type="EMBL" id="LJGW01000377">
    <property type="protein sequence ID" value="OEV09351.1"/>
    <property type="molecule type" value="Genomic_DNA"/>
</dbReference>
<comment type="subunit">
    <text evidence="2 8">Tetramer of two alpha and two beta chains.</text>
</comment>
<dbReference type="InterPro" id="IPR002028">
    <property type="entry name" value="Trp_synthase_suA"/>
</dbReference>
<dbReference type="AlphaFoldDB" id="A0A1E7KZP6"/>
<dbReference type="Proteomes" id="UP000176005">
    <property type="component" value="Unassembled WGS sequence"/>
</dbReference>
<dbReference type="UniPathway" id="UPA00035">
    <property type="reaction ID" value="UER00044"/>
</dbReference>
<evidence type="ECO:0000313" key="11">
    <source>
        <dbReference type="Proteomes" id="UP000176005"/>
    </source>
</evidence>
<dbReference type="EC" id="4.2.1.20" evidence="8"/>
<reference evidence="10 11" key="1">
    <citation type="journal article" date="2016" name="Front. Microbiol.">
        <title>Comparative Genomics Analysis of Streptomyces Species Reveals Their Adaptation to the Marine Environment and Their Diversity at the Genomic Level.</title>
        <authorList>
            <person name="Tian X."/>
            <person name="Zhang Z."/>
            <person name="Yang T."/>
            <person name="Chen M."/>
            <person name="Li J."/>
            <person name="Chen F."/>
            <person name="Yang J."/>
            <person name="Li W."/>
            <person name="Zhang B."/>
            <person name="Zhang Z."/>
            <person name="Wu J."/>
            <person name="Zhang C."/>
            <person name="Long L."/>
            <person name="Xiao J."/>
        </authorList>
    </citation>
    <scope>NUCLEOTIDE SEQUENCE [LARGE SCALE GENOMIC DNA]</scope>
    <source>
        <strain evidence="10 11">SCSIO 10429</strain>
    </source>
</reference>
<dbReference type="PANTHER" id="PTHR43406:SF1">
    <property type="entry name" value="TRYPTOPHAN SYNTHASE ALPHA CHAIN, CHLOROPLASTIC"/>
    <property type="match status" value="1"/>
</dbReference>
<dbReference type="InterPro" id="IPR011060">
    <property type="entry name" value="RibuloseP-bd_barrel"/>
</dbReference>
<evidence type="ECO:0000256" key="4">
    <source>
        <dbReference type="ARBA" id="ARBA00022822"/>
    </source>
</evidence>
<comment type="similarity">
    <text evidence="8 9">Belongs to the TrpA family.</text>
</comment>
<comment type="pathway">
    <text evidence="1 8">Amino-acid biosynthesis; L-tryptophan biosynthesis; L-tryptophan from chorismate: step 5/5.</text>
</comment>
<evidence type="ECO:0000256" key="7">
    <source>
        <dbReference type="ARBA" id="ARBA00049047"/>
    </source>
</evidence>
<keyword evidence="11" id="KW-1185">Reference proteome</keyword>
<evidence type="ECO:0000256" key="1">
    <source>
        <dbReference type="ARBA" id="ARBA00004733"/>
    </source>
</evidence>
<feature type="active site" description="Proton acceptor" evidence="8">
    <location>
        <position position="40"/>
    </location>
</feature>
<sequence>MLDKRRHPALGVFLPVGYLDVAGGVDALLTFAYSGASILEVGVPHYDASFDGPVITSAYRRALQRGTDMQHVLTTVREAALGTPAAVVVMSYWHPVLRYGVERFAADLARAGGAGAMIPDLPIEEAAPWLSAARSAGIHTPQFVSRRGGDDRLARVAEGASGWLYAPAADSVTGFQGVLDYSALDSFTRRIRRISSLPVVTGIGVNEAEQARRVGSIADAVVTGSALLLRLQSHGLKGAAELVSEFAEALLHPAHPGV</sequence>
<evidence type="ECO:0000256" key="2">
    <source>
        <dbReference type="ARBA" id="ARBA00011270"/>
    </source>
</evidence>
<name>A0A1E7KZP6_9ACTN</name>
<keyword evidence="6 8" id="KW-0456">Lyase</keyword>
<comment type="caution">
    <text evidence="10">The sequence shown here is derived from an EMBL/GenBank/DDBJ whole genome shotgun (WGS) entry which is preliminary data.</text>
</comment>
<accession>A0A1E7KZP6</accession>
<feature type="active site" description="Proton acceptor" evidence="8">
    <location>
        <position position="51"/>
    </location>
</feature>
<proteinExistence type="inferred from homology"/>
<dbReference type="NCBIfam" id="TIGR00262">
    <property type="entry name" value="trpA"/>
    <property type="match status" value="1"/>
</dbReference>
<evidence type="ECO:0000256" key="9">
    <source>
        <dbReference type="RuleBase" id="RU003662"/>
    </source>
</evidence>
<dbReference type="HAMAP" id="MF_00131">
    <property type="entry name" value="Trp_synth_alpha"/>
    <property type="match status" value="1"/>
</dbReference>
<comment type="catalytic activity">
    <reaction evidence="7 8">
        <text>(1S,2R)-1-C-(indol-3-yl)glycerol 3-phosphate + L-serine = D-glyceraldehyde 3-phosphate + L-tryptophan + H2O</text>
        <dbReference type="Rhea" id="RHEA:10532"/>
        <dbReference type="ChEBI" id="CHEBI:15377"/>
        <dbReference type="ChEBI" id="CHEBI:33384"/>
        <dbReference type="ChEBI" id="CHEBI:57912"/>
        <dbReference type="ChEBI" id="CHEBI:58866"/>
        <dbReference type="ChEBI" id="CHEBI:59776"/>
        <dbReference type="EC" id="4.2.1.20"/>
    </reaction>
</comment>
<dbReference type="PANTHER" id="PTHR43406">
    <property type="entry name" value="TRYPTOPHAN SYNTHASE, ALPHA CHAIN"/>
    <property type="match status" value="1"/>
</dbReference>
<dbReference type="PATRIC" id="fig|518642.10.peg.4898"/>
<evidence type="ECO:0000256" key="6">
    <source>
        <dbReference type="ARBA" id="ARBA00023239"/>
    </source>
</evidence>
<dbReference type="CDD" id="cd04724">
    <property type="entry name" value="Tryptophan_synthase_alpha"/>
    <property type="match status" value="1"/>
</dbReference>
<evidence type="ECO:0000313" key="10">
    <source>
        <dbReference type="EMBL" id="OEV09351.1"/>
    </source>
</evidence>
<evidence type="ECO:0000256" key="3">
    <source>
        <dbReference type="ARBA" id="ARBA00022605"/>
    </source>
</evidence>
<dbReference type="Pfam" id="PF00290">
    <property type="entry name" value="Trp_syntA"/>
    <property type="match status" value="1"/>
</dbReference>
<gene>
    <name evidence="8" type="primary">trpA</name>
    <name evidence="10" type="ORF">AN218_23165</name>
</gene>
<organism evidence="10 11">
    <name type="scientific">Streptomyces nanshensis</name>
    <dbReference type="NCBI Taxonomy" id="518642"/>
    <lineage>
        <taxon>Bacteria</taxon>
        <taxon>Bacillati</taxon>
        <taxon>Actinomycetota</taxon>
        <taxon>Actinomycetes</taxon>
        <taxon>Kitasatosporales</taxon>
        <taxon>Streptomycetaceae</taxon>
        <taxon>Streptomyces</taxon>
    </lineage>
</organism>
<dbReference type="GO" id="GO:0005829">
    <property type="term" value="C:cytosol"/>
    <property type="evidence" value="ECO:0007669"/>
    <property type="project" value="TreeGrafter"/>
</dbReference>
<dbReference type="GO" id="GO:0004834">
    <property type="term" value="F:tryptophan synthase activity"/>
    <property type="evidence" value="ECO:0007669"/>
    <property type="project" value="UniProtKB-UniRule"/>
</dbReference>
<keyword evidence="3 8" id="KW-0028">Amino-acid biosynthesis</keyword>
<dbReference type="Gene3D" id="3.20.20.70">
    <property type="entry name" value="Aldolase class I"/>
    <property type="match status" value="1"/>
</dbReference>
<evidence type="ECO:0000256" key="5">
    <source>
        <dbReference type="ARBA" id="ARBA00023141"/>
    </source>
</evidence>
<keyword evidence="5 8" id="KW-0057">Aromatic amino acid biosynthesis</keyword>
<evidence type="ECO:0000256" key="8">
    <source>
        <dbReference type="HAMAP-Rule" id="MF_00131"/>
    </source>
</evidence>